<keyword evidence="5" id="KW-1185">Reference proteome</keyword>
<dbReference type="EMBL" id="JAWRCO010000002">
    <property type="protein sequence ID" value="MDW6005079.1"/>
    <property type="molecule type" value="Genomic_DNA"/>
</dbReference>
<dbReference type="OrthoDB" id="9760689at2"/>
<protein>
    <submittedName>
        <fullName evidence="2">Class I SAM-dependent methyltransferase</fullName>
        <ecNumber evidence="2">2.1.-.-</ecNumber>
    </submittedName>
    <submittedName>
        <fullName evidence="3">Ubiquinone/menaquinone biosynthesis methyltransferase</fullName>
    </submittedName>
</protein>
<proteinExistence type="predicted"/>
<dbReference type="GO" id="GO:0008168">
    <property type="term" value="F:methyltransferase activity"/>
    <property type="evidence" value="ECO:0007669"/>
    <property type="project" value="UniProtKB-KW"/>
</dbReference>
<dbReference type="EMBL" id="FXXI01000006">
    <property type="protein sequence ID" value="SMS01847.1"/>
    <property type="molecule type" value="Genomic_DNA"/>
</dbReference>
<name>A0A1Y6IW12_9VIBR</name>
<dbReference type="Pfam" id="PF13847">
    <property type="entry name" value="Methyltransf_31"/>
    <property type="match status" value="1"/>
</dbReference>
<evidence type="ECO:0000313" key="4">
    <source>
        <dbReference type="Proteomes" id="UP000196125"/>
    </source>
</evidence>
<dbReference type="AlphaFoldDB" id="A0A1Y6IW12"/>
<dbReference type="InterPro" id="IPR025714">
    <property type="entry name" value="Methyltranfer_dom"/>
</dbReference>
<accession>A0A1Y6IW12</accession>
<dbReference type="CDD" id="cd02440">
    <property type="entry name" value="AdoMet_MTases"/>
    <property type="match status" value="1"/>
</dbReference>
<sequence length="182" mass="20875">MGISFAEPERLKEIFDGENREEWQKTSHIIRSIGLKEDDTVADLGAGTGYFSNIFSQILCKGKVYSIDCEPNMVAYMRERFSDEQFAHVQVIQSQPDNPCIPTDVNWVFVANTYRFIHHRDAFLQKMREQTNPGTTFVFVDFKGVNARVSPQMAIDEVKNAGFEILHLDTEGCPDHYILTFI</sequence>
<dbReference type="RefSeq" id="WP_087481864.1">
    <property type="nucleotide sequence ID" value="NZ_AP024884.1"/>
</dbReference>
<dbReference type="PANTHER" id="PTHR43861">
    <property type="entry name" value="TRANS-ACONITATE 2-METHYLTRANSFERASE-RELATED"/>
    <property type="match status" value="1"/>
</dbReference>
<feature type="domain" description="Methyltransferase" evidence="1">
    <location>
        <begin position="36"/>
        <end position="152"/>
    </location>
</feature>
<reference evidence="3 4" key="1">
    <citation type="submission" date="2017-05" db="EMBL/GenBank/DDBJ databases">
        <authorList>
            <person name="Song R."/>
            <person name="Chenine A.L."/>
            <person name="Ruprecht R.M."/>
        </authorList>
    </citation>
    <scope>NUCLEOTIDE SEQUENCE [LARGE SCALE GENOMIC DNA]</scope>
    <source>
        <strain evidence="3 4">CECT 7927</strain>
    </source>
</reference>
<reference evidence="2 5" key="2">
    <citation type="submission" date="2023-11" db="EMBL/GenBank/DDBJ databases">
        <title>Plant-associative lifestyle of Vibrio porteresiae and its evolutionary dynamics.</title>
        <authorList>
            <person name="Rameshkumar N."/>
            <person name="Kirti K."/>
        </authorList>
    </citation>
    <scope>NUCLEOTIDE SEQUENCE [LARGE SCALE GENOMIC DNA]</scope>
    <source>
        <strain evidence="2 5">MSSRF38</strain>
    </source>
</reference>
<organism evidence="3 4">
    <name type="scientific">Vibrio mangrovi</name>
    <dbReference type="NCBI Taxonomy" id="474394"/>
    <lineage>
        <taxon>Bacteria</taxon>
        <taxon>Pseudomonadati</taxon>
        <taxon>Pseudomonadota</taxon>
        <taxon>Gammaproteobacteria</taxon>
        <taxon>Vibrionales</taxon>
        <taxon>Vibrionaceae</taxon>
        <taxon>Vibrio</taxon>
    </lineage>
</organism>
<keyword evidence="3" id="KW-0808">Transferase</keyword>
<evidence type="ECO:0000313" key="2">
    <source>
        <dbReference type="EMBL" id="MDW6005079.1"/>
    </source>
</evidence>
<dbReference type="Proteomes" id="UP001283366">
    <property type="component" value="Unassembled WGS sequence"/>
</dbReference>
<dbReference type="SUPFAM" id="SSF53335">
    <property type="entry name" value="S-adenosyl-L-methionine-dependent methyltransferases"/>
    <property type="match status" value="1"/>
</dbReference>
<evidence type="ECO:0000259" key="1">
    <source>
        <dbReference type="Pfam" id="PF13847"/>
    </source>
</evidence>
<dbReference type="GO" id="GO:0032259">
    <property type="term" value="P:methylation"/>
    <property type="evidence" value="ECO:0007669"/>
    <property type="project" value="UniProtKB-KW"/>
</dbReference>
<dbReference type="EC" id="2.1.-.-" evidence="2"/>
<dbReference type="InterPro" id="IPR029063">
    <property type="entry name" value="SAM-dependent_MTases_sf"/>
</dbReference>
<dbReference type="PANTHER" id="PTHR43861:SF1">
    <property type="entry name" value="TRANS-ACONITATE 2-METHYLTRANSFERASE"/>
    <property type="match status" value="1"/>
</dbReference>
<gene>
    <name evidence="2" type="ORF">SBX37_19640</name>
    <name evidence="3" type="ORF">VIM7927_03155</name>
</gene>
<dbReference type="Proteomes" id="UP000196125">
    <property type="component" value="Unassembled WGS sequence"/>
</dbReference>
<keyword evidence="3" id="KW-0830">Ubiquinone</keyword>
<evidence type="ECO:0000313" key="5">
    <source>
        <dbReference type="Proteomes" id="UP001283366"/>
    </source>
</evidence>
<dbReference type="Gene3D" id="3.40.50.150">
    <property type="entry name" value="Vaccinia Virus protein VP39"/>
    <property type="match status" value="1"/>
</dbReference>
<evidence type="ECO:0000313" key="3">
    <source>
        <dbReference type="EMBL" id="SMS01847.1"/>
    </source>
</evidence>
<keyword evidence="3" id="KW-0489">Methyltransferase</keyword>